<evidence type="ECO:0000313" key="3">
    <source>
        <dbReference type="EMBL" id="GFZ10459.1"/>
    </source>
</evidence>
<feature type="repeat" description="PPR" evidence="2">
    <location>
        <begin position="226"/>
        <end position="260"/>
    </location>
</feature>
<dbReference type="InterPro" id="IPR002885">
    <property type="entry name" value="PPR_rpt"/>
</dbReference>
<organism evidence="3 4">
    <name type="scientific">Actinidia rufa</name>
    <dbReference type="NCBI Taxonomy" id="165716"/>
    <lineage>
        <taxon>Eukaryota</taxon>
        <taxon>Viridiplantae</taxon>
        <taxon>Streptophyta</taxon>
        <taxon>Embryophyta</taxon>
        <taxon>Tracheophyta</taxon>
        <taxon>Spermatophyta</taxon>
        <taxon>Magnoliopsida</taxon>
        <taxon>eudicotyledons</taxon>
        <taxon>Gunneridae</taxon>
        <taxon>Pentapetalae</taxon>
        <taxon>asterids</taxon>
        <taxon>Ericales</taxon>
        <taxon>Actinidiaceae</taxon>
        <taxon>Actinidia</taxon>
    </lineage>
</organism>
<dbReference type="OrthoDB" id="185373at2759"/>
<sequence length="354" mass="39128">MNKVTALNSLSYCYFDATSFRHIKQQSLPRIPLILRDFINSRRLSNYFLPQSSRQFHADPIVQSLVSAVDSCASTSHCEAIHAQVIKSVNYRDAFMGDRLVAAYVKFGYFDDAQILFDEMPSKDLVSWNSLISGFSRRGDVGKCFNTFCRIKSEMGMAPNEVSLISTISACIDTGAVDEGNYIHGLAVKMGLLSEIKVVNALINMYGKFGYLELACQLFKAMPIPNLVSWNSVLGVHIQNGLTEEGIDVFKAMRRAGVESDQATMVCLLQGCGDLGVGKLGSAIHGYIFTCGLESNVTISTALLNFYAKSGRLNSSYDVFREMKNPDRIAWTAMLAGYAMHGYGRGAIELLMLW</sequence>
<dbReference type="Gene3D" id="1.25.40.10">
    <property type="entry name" value="Tetratricopeptide repeat domain"/>
    <property type="match status" value="3"/>
</dbReference>
<feature type="repeat" description="PPR" evidence="2">
    <location>
        <begin position="124"/>
        <end position="159"/>
    </location>
</feature>
<dbReference type="AlphaFoldDB" id="A0A7J0GI20"/>
<evidence type="ECO:0000313" key="4">
    <source>
        <dbReference type="Proteomes" id="UP000585474"/>
    </source>
</evidence>
<dbReference type="Pfam" id="PF13041">
    <property type="entry name" value="PPR_2"/>
    <property type="match status" value="1"/>
</dbReference>
<dbReference type="NCBIfam" id="TIGR00756">
    <property type="entry name" value="PPR"/>
    <property type="match status" value="2"/>
</dbReference>
<dbReference type="Pfam" id="PF01535">
    <property type="entry name" value="PPR"/>
    <property type="match status" value="5"/>
</dbReference>
<dbReference type="PANTHER" id="PTHR47926">
    <property type="entry name" value="PENTATRICOPEPTIDE REPEAT-CONTAINING PROTEIN"/>
    <property type="match status" value="1"/>
</dbReference>
<dbReference type="GO" id="GO:0003723">
    <property type="term" value="F:RNA binding"/>
    <property type="evidence" value="ECO:0007669"/>
    <property type="project" value="InterPro"/>
</dbReference>
<dbReference type="FunFam" id="1.25.40.10:FF:000475">
    <property type="entry name" value="Pentatricopeptide repeat-containing protein At5g40410, mitochondrial"/>
    <property type="match status" value="1"/>
</dbReference>
<dbReference type="PROSITE" id="PS51375">
    <property type="entry name" value="PPR"/>
    <property type="match status" value="2"/>
</dbReference>
<reference evidence="3 4" key="1">
    <citation type="submission" date="2019-07" db="EMBL/GenBank/DDBJ databases">
        <title>De Novo Assembly of kiwifruit Actinidia rufa.</title>
        <authorList>
            <person name="Sugita-Konishi S."/>
            <person name="Sato K."/>
            <person name="Mori E."/>
            <person name="Abe Y."/>
            <person name="Kisaki G."/>
            <person name="Hamano K."/>
            <person name="Suezawa K."/>
            <person name="Otani M."/>
            <person name="Fukuda T."/>
            <person name="Manabe T."/>
            <person name="Gomi K."/>
            <person name="Tabuchi M."/>
            <person name="Akimitsu K."/>
            <person name="Kataoka I."/>
        </authorList>
    </citation>
    <scope>NUCLEOTIDE SEQUENCE [LARGE SCALE GENOMIC DNA]</scope>
    <source>
        <strain evidence="4">cv. Fuchu</strain>
    </source>
</reference>
<gene>
    <name evidence="3" type="ORF">Acr_21g0010580</name>
</gene>
<evidence type="ECO:0000256" key="2">
    <source>
        <dbReference type="PROSITE-ProRule" id="PRU00708"/>
    </source>
</evidence>
<proteinExistence type="predicted"/>
<dbReference type="InterPro" id="IPR011990">
    <property type="entry name" value="TPR-like_helical_dom_sf"/>
</dbReference>
<dbReference type="PANTHER" id="PTHR47926:SF533">
    <property type="entry name" value="DYW DOMAIN-CONTAINING PROTEIN"/>
    <property type="match status" value="1"/>
</dbReference>
<dbReference type="Proteomes" id="UP000585474">
    <property type="component" value="Unassembled WGS sequence"/>
</dbReference>
<accession>A0A7J0GI20</accession>
<evidence type="ECO:0000256" key="1">
    <source>
        <dbReference type="ARBA" id="ARBA00022737"/>
    </source>
</evidence>
<dbReference type="InterPro" id="IPR046960">
    <property type="entry name" value="PPR_At4g14850-like_plant"/>
</dbReference>
<keyword evidence="4" id="KW-1185">Reference proteome</keyword>
<dbReference type="GO" id="GO:0009451">
    <property type="term" value="P:RNA modification"/>
    <property type="evidence" value="ECO:0007669"/>
    <property type="project" value="InterPro"/>
</dbReference>
<protein>
    <submittedName>
        <fullName evidence="3">Tetratricopeptide repeat (TPR)-like superfamily protein</fullName>
    </submittedName>
</protein>
<comment type="caution">
    <text evidence="3">The sequence shown here is derived from an EMBL/GenBank/DDBJ whole genome shotgun (WGS) entry which is preliminary data.</text>
</comment>
<name>A0A7J0GI20_9ERIC</name>
<keyword evidence="1" id="KW-0677">Repeat</keyword>
<dbReference type="EMBL" id="BJWL01000021">
    <property type="protein sequence ID" value="GFZ10459.1"/>
    <property type="molecule type" value="Genomic_DNA"/>
</dbReference>